<comment type="caution">
    <text evidence="2">The sequence shown here is derived from an EMBL/GenBank/DDBJ whole genome shotgun (WGS) entry which is preliminary data.</text>
</comment>
<accession>A0A371RJY9</accession>
<dbReference type="InterPro" id="IPR000182">
    <property type="entry name" value="GNAT_dom"/>
</dbReference>
<dbReference type="PANTHER" id="PTHR43792">
    <property type="entry name" value="GNAT FAMILY, PUTATIVE (AFU_ORTHOLOGUE AFUA_3G00765)-RELATED-RELATED"/>
    <property type="match status" value="1"/>
</dbReference>
<sequence length="186" mass="20685">MEVEKTDMPHSLRTERLLLRPAILRDAKGLSAALGHEVLTRQTGTLPFPLTEDKMREKLRGMIARQGESEFGFVMMFCSEMIGHLGLGRRSSGDWDVAYAITPAFWGRGLGTEAVQAVCRFGFQVLNLRAIQADVFHDNAASMRILNKCGFRQSSGRAEAHCLTRGMNVPVVNFELVREGFLKDAA</sequence>
<dbReference type="Pfam" id="PF13302">
    <property type="entry name" value="Acetyltransf_3"/>
    <property type="match status" value="1"/>
</dbReference>
<dbReference type="InterPro" id="IPR051531">
    <property type="entry name" value="N-acetyltransferase"/>
</dbReference>
<keyword evidence="3" id="KW-1185">Reference proteome</keyword>
<dbReference type="PROSITE" id="PS51186">
    <property type="entry name" value="GNAT"/>
    <property type="match status" value="1"/>
</dbReference>
<name>A0A371RJY9_9PROT</name>
<reference evidence="2 3" key="1">
    <citation type="submission" date="2018-08" db="EMBL/GenBank/DDBJ databases">
        <title>Parvularcula sp. SM1705, isolated from surface water of the South Sea China.</title>
        <authorList>
            <person name="Sun L."/>
        </authorList>
    </citation>
    <scope>NUCLEOTIDE SEQUENCE [LARGE SCALE GENOMIC DNA]</scope>
    <source>
        <strain evidence="2 3">SM1705</strain>
    </source>
</reference>
<dbReference type="EMBL" id="QUQO01000001">
    <property type="protein sequence ID" value="RFB05764.1"/>
    <property type="molecule type" value="Genomic_DNA"/>
</dbReference>
<dbReference type="InterPro" id="IPR016181">
    <property type="entry name" value="Acyl_CoA_acyltransferase"/>
</dbReference>
<proteinExistence type="predicted"/>
<dbReference type="AlphaFoldDB" id="A0A371RJY9"/>
<gene>
    <name evidence="2" type="ORF">DX908_11095</name>
</gene>
<dbReference type="PANTHER" id="PTHR43792:SF16">
    <property type="entry name" value="N-ACETYLTRANSFERASE DOMAIN-CONTAINING PROTEIN"/>
    <property type="match status" value="1"/>
</dbReference>
<evidence type="ECO:0000313" key="2">
    <source>
        <dbReference type="EMBL" id="RFB05764.1"/>
    </source>
</evidence>
<evidence type="ECO:0000313" key="3">
    <source>
        <dbReference type="Proteomes" id="UP000264589"/>
    </source>
</evidence>
<organism evidence="2 3">
    <name type="scientific">Parvularcula marina</name>
    <dbReference type="NCBI Taxonomy" id="2292771"/>
    <lineage>
        <taxon>Bacteria</taxon>
        <taxon>Pseudomonadati</taxon>
        <taxon>Pseudomonadota</taxon>
        <taxon>Alphaproteobacteria</taxon>
        <taxon>Parvularculales</taxon>
        <taxon>Parvularculaceae</taxon>
        <taxon>Parvularcula</taxon>
    </lineage>
</organism>
<dbReference type="Gene3D" id="3.40.630.30">
    <property type="match status" value="1"/>
</dbReference>
<keyword evidence="2" id="KW-0808">Transferase</keyword>
<dbReference type="SUPFAM" id="SSF55729">
    <property type="entry name" value="Acyl-CoA N-acyltransferases (Nat)"/>
    <property type="match status" value="1"/>
</dbReference>
<feature type="domain" description="N-acetyltransferase" evidence="1">
    <location>
        <begin position="22"/>
        <end position="172"/>
    </location>
</feature>
<dbReference type="GO" id="GO:0016747">
    <property type="term" value="F:acyltransferase activity, transferring groups other than amino-acyl groups"/>
    <property type="evidence" value="ECO:0007669"/>
    <property type="project" value="InterPro"/>
</dbReference>
<dbReference type="Proteomes" id="UP000264589">
    <property type="component" value="Unassembled WGS sequence"/>
</dbReference>
<dbReference type="InParanoid" id="A0A371RJY9"/>
<protein>
    <submittedName>
        <fullName evidence="2">N-acetyltransferase</fullName>
    </submittedName>
</protein>
<evidence type="ECO:0000259" key="1">
    <source>
        <dbReference type="PROSITE" id="PS51186"/>
    </source>
</evidence>